<keyword evidence="2" id="KW-1185">Reference proteome</keyword>
<reference evidence="1 2" key="1">
    <citation type="journal article" date="2024" name="Proc. Natl. Acad. Sci. U.S.A.">
        <title>The evolutionary genomics of adaptation to stress in wild rhizobium bacteria.</title>
        <authorList>
            <person name="Kehlet-Delgado H."/>
            <person name="Montoya A.P."/>
            <person name="Jensen K.T."/>
            <person name="Wendlandt C.E."/>
            <person name="Dexheimer C."/>
            <person name="Roberts M."/>
            <person name="Torres Martinez L."/>
            <person name="Friesen M.L."/>
            <person name="Griffitts J.S."/>
            <person name="Porter S.S."/>
        </authorList>
    </citation>
    <scope>NUCLEOTIDE SEQUENCE [LARGE SCALE GENOMIC DNA]</scope>
    <source>
        <strain evidence="1 2">M0729</strain>
    </source>
</reference>
<sequence length="112" mass="11800">MHLIALHDQAAAGWVRSFADIQFHGSKYRSDGPDSPALQDFGSRIVDGEILVNPAEHAMTSDAAVRGAAGRQREIQRQCSSGGPIELSALNVPHESPQRAGLLAEGTAEGVA</sequence>
<gene>
    <name evidence="1" type="ORF">NKI33_32025</name>
</gene>
<organism evidence="1 2">
    <name type="scientific">Mesorhizobium opportunistum</name>
    <dbReference type="NCBI Taxonomy" id="593909"/>
    <lineage>
        <taxon>Bacteria</taxon>
        <taxon>Pseudomonadati</taxon>
        <taxon>Pseudomonadota</taxon>
        <taxon>Alphaproteobacteria</taxon>
        <taxon>Hyphomicrobiales</taxon>
        <taxon>Phyllobacteriaceae</taxon>
        <taxon>Mesorhizobium</taxon>
    </lineage>
</organism>
<evidence type="ECO:0000313" key="2">
    <source>
        <dbReference type="Proteomes" id="UP001464387"/>
    </source>
</evidence>
<dbReference type="RefSeq" id="WP_352657892.1">
    <property type="nucleotide sequence ID" value="NZ_JAMYMY010000080.1"/>
</dbReference>
<name>A0ABV1YQY1_9HYPH</name>
<accession>A0ABV1YQY1</accession>
<dbReference type="Proteomes" id="UP001464387">
    <property type="component" value="Unassembled WGS sequence"/>
</dbReference>
<protein>
    <submittedName>
        <fullName evidence="1">Uncharacterized protein</fullName>
    </submittedName>
</protein>
<comment type="caution">
    <text evidence="1">The sequence shown here is derived from an EMBL/GenBank/DDBJ whole genome shotgun (WGS) entry which is preliminary data.</text>
</comment>
<proteinExistence type="predicted"/>
<dbReference type="EMBL" id="JAMYPJ010000083">
    <property type="protein sequence ID" value="MER8937561.1"/>
    <property type="molecule type" value="Genomic_DNA"/>
</dbReference>
<evidence type="ECO:0000313" key="1">
    <source>
        <dbReference type="EMBL" id="MER8937561.1"/>
    </source>
</evidence>